<evidence type="ECO:0000313" key="2">
    <source>
        <dbReference type="Proteomes" id="UP000821865"/>
    </source>
</evidence>
<gene>
    <name evidence="1" type="ORF">HPB49_011232</name>
</gene>
<keyword evidence="2" id="KW-1185">Reference proteome</keyword>
<sequence length="414" mass="43991">MPHRKRYKKYLYDSACEVPVRTKCRRKALDDENGGGGGTSASDSDEDSRSAHERRSESTCCDRGSSLPSSPLADSSCDDESFSDIAENAFVCSNDGNINAADTLRYDSSSSEDEESNQGTEEAEQTRNELDGPLYPESKLSRGQSLVMVMAHSLRHHSSKEATESLLKVIDAHMPQVERQPAKRRIGPEGEVAAASDSAVLEAIKELQKSVMRQAECLDLVARKVAVIERRLGLGENSLAVPVTPVSLVPQAGPVISSKLKNCLASGPKYTGCIRRAVSVPVGTSVGTSFINTSLPCASVSKSTVTPAKTSSRGENPSPSERGESPEPEGPVPEGPASSGNPGFSIQPQRRREEGSAAQEGRGGPAPWDSHQRLKSTEPELPGARAAWLPPQKSLGSPDCALTGTAGLDDRQPG</sequence>
<proteinExistence type="predicted"/>
<organism evidence="1 2">
    <name type="scientific">Dermacentor silvarum</name>
    <name type="common">Tick</name>
    <dbReference type="NCBI Taxonomy" id="543639"/>
    <lineage>
        <taxon>Eukaryota</taxon>
        <taxon>Metazoa</taxon>
        <taxon>Ecdysozoa</taxon>
        <taxon>Arthropoda</taxon>
        <taxon>Chelicerata</taxon>
        <taxon>Arachnida</taxon>
        <taxon>Acari</taxon>
        <taxon>Parasitiformes</taxon>
        <taxon>Ixodida</taxon>
        <taxon>Ixodoidea</taxon>
        <taxon>Ixodidae</taxon>
        <taxon>Rhipicephalinae</taxon>
        <taxon>Dermacentor</taxon>
    </lineage>
</organism>
<evidence type="ECO:0000313" key="1">
    <source>
        <dbReference type="EMBL" id="KAH7933298.1"/>
    </source>
</evidence>
<protein>
    <submittedName>
        <fullName evidence="1">Uncharacterized protein</fullName>
    </submittedName>
</protein>
<reference evidence="1" key="1">
    <citation type="submission" date="2020-05" db="EMBL/GenBank/DDBJ databases">
        <title>Large-scale comparative analyses of tick genomes elucidate their genetic diversity and vector capacities.</title>
        <authorList>
            <person name="Jia N."/>
            <person name="Wang J."/>
            <person name="Shi W."/>
            <person name="Du L."/>
            <person name="Sun Y."/>
            <person name="Zhan W."/>
            <person name="Jiang J."/>
            <person name="Wang Q."/>
            <person name="Zhang B."/>
            <person name="Ji P."/>
            <person name="Sakyi L.B."/>
            <person name="Cui X."/>
            <person name="Yuan T."/>
            <person name="Jiang B."/>
            <person name="Yang W."/>
            <person name="Lam T.T.-Y."/>
            <person name="Chang Q."/>
            <person name="Ding S."/>
            <person name="Wang X."/>
            <person name="Zhu J."/>
            <person name="Ruan X."/>
            <person name="Zhao L."/>
            <person name="Wei J."/>
            <person name="Que T."/>
            <person name="Du C."/>
            <person name="Cheng J."/>
            <person name="Dai P."/>
            <person name="Han X."/>
            <person name="Huang E."/>
            <person name="Gao Y."/>
            <person name="Liu J."/>
            <person name="Shao H."/>
            <person name="Ye R."/>
            <person name="Li L."/>
            <person name="Wei W."/>
            <person name="Wang X."/>
            <person name="Wang C."/>
            <person name="Yang T."/>
            <person name="Huo Q."/>
            <person name="Li W."/>
            <person name="Guo W."/>
            <person name="Chen H."/>
            <person name="Zhou L."/>
            <person name="Ni X."/>
            <person name="Tian J."/>
            <person name="Zhou Y."/>
            <person name="Sheng Y."/>
            <person name="Liu T."/>
            <person name="Pan Y."/>
            <person name="Xia L."/>
            <person name="Li J."/>
            <person name="Zhao F."/>
            <person name="Cao W."/>
        </authorList>
    </citation>
    <scope>NUCLEOTIDE SEQUENCE</scope>
    <source>
        <strain evidence="1">Dsil-2018</strain>
    </source>
</reference>
<name>A0ACB8C372_DERSI</name>
<dbReference type="EMBL" id="CM023478">
    <property type="protein sequence ID" value="KAH7933298.1"/>
    <property type="molecule type" value="Genomic_DNA"/>
</dbReference>
<comment type="caution">
    <text evidence="1">The sequence shown here is derived from an EMBL/GenBank/DDBJ whole genome shotgun (WGS) entry which is preliminary data.</text>
</comment>
<dbReference type="Proteomes" id="UP000821865">
    <property type="component" value="Chromosome 9"/>
</dbReference>
<accession>A0ACB8C372</accession>